<keyword evidence="1" id="KW-1185">Reference proteome</keyword>
<gene>
    <name evidence="2" type="primary">LOC142169046</name>
</gene>
<name>A0AC58SN19_TOBAC</name>
<reference evidence="2" key="2">
    <citation type="submission" date="2025-08" db="UniProtKB">
        <authorList>
            <consortium name="RefSeq"/>
        </authorList>
    </citation>
    <scope>IDENTIFICATION</scope>
    <source>
        <tissue evidence="2">Leaf</tissue>
    </source>
</reference>
<reference evidence="1" key="1">
    <citation type="journal article" date="2014" name="Nat. Commun.">
        <title>The tobacco genome sequence and its comparison with those of tomato and potato.</title>
        <authorList>
            <person name="Sierro N."/>
            <person name="Battey J.N."/>
            <person name="Ouadi S."/>
            <person name="Bakaher N."/>
            <person name="Bovet L."/>
            <person name="Willig A."/>
            <person name="Goepfert S."/>
            <person name="Peitsch M.C."/>
            <person name="Ivanov N.V."/>
        </authorList>
    </citation>
    <scope>NUCLEOTIDE SEQUENCE [LARGE SCALE GENOMIC DNA]</scope>
</reference>
<evidence type="ECO:0000313" key="2">
    <source>
        <dbReference type="RefSeq" id="XP_075086343.1"/>
    </source>
</evidence>
<evidence type="ECO:0000313" key="1">
    <source>
        <dbReference type="Proteomes" id="UP000790787"/>
    </source>
</evidence>
<proteinExistence type="predicted"/>
<accession>A0AC58SN19</accession>
<dbReference type="RefSeq" id="XP_075086343.1">
    <property type="nucleotide sequence ID" value="XM_075230242.1"/>
</dbReference>
<sequence length="167" mass="19273">MKGSDSGMVVQLMHSVLDADNYYKVNATNLVWYWQNKIIDYLKHGKFTKDPKESQALRTKVARYSFKGGKLYRRTFQDPLARCLGASEANYVMRELYEGTCGNNSGADSLVQKFITVGYYWPQMEQDAKAYVQKCDKCQRHAPLVHQPTKLLHSVLSSWSFMKWGQI</sequence>
<organism evidence="1 2">
    <name type="scientific">Nicotiana tabacum</name>
    <name type="common">Common tobacco</name>
    <dbReference type="NCBI Taxonomy" id="4097"/>
    <lineage>
        <taxon>Eukaryota</taxon>
        <taxon>Viridiplantae</taxon>
        <taxon>Streptophyta</taxon>
        <taxon>Embryophyta</taxon>
        <taxon>Tracheophyta</taxon>
        <taxon>Spermatophyta</taxon>
        <taxon>Magnoliopsida</taxon>
        <taxon>eudicotyledons</taxon>
        <taxon>Gunneridae</taxon>
        <taxon>Pentapetalae</taxon>
        <taxon>asterids</taxon>
        <taxon>lamiids</taxon>
        <taxon>Solanales</taxon>
        <taxon>Solanaceae</taxon>
        <taxon>Nicotianoideae</taxon>
        <taxon>Nicotianeae</taxon>
        <taxon>Nicotiana</taxon>
    </lineage>
</organism>
<protein>
    <submittedName>
        <fullName evidence="2">Uncharacterized protein LOC142169046</fullName>
    </submittedName>
</protein>
<dbReference type="Proteomes" id="UP000790787">
    <property type="component" value="Chromosome 14"/>
</dbReference>